<evidence type="ECO:0000313" key="2">
    <source>
        <dbReference type="EMBL" id="KIK52599.1"/>
    </source>
</evidence>
<feature type="compositionally biased region" description="Polar residues" evidence="1">
    <location>
        <begin position="388"/>
        <end position="397"/>
    </location>
</feature>
<sequence length="405" mass="44353">MRREYKNMYIEVQGPNTINIAGVWKWTVPTAKEHGTNASAKNINEVNSTNIAPDPRSFKVATNFTVEEPKANTHCDTGDFPSQNAPSIPEVVHQEDAALYAKLKDLYDLRLPKETPRGPRDDGTPSQNQSTIQGGRRTPSPQRPSCHCNNLARPLQTNLLYIATSGPPVLNVPHTIVTTAIACPLETYLLHRVAGRPPVLNISQTITTTEYKLISPPPPRHCCHCPFCDHHTFSESDHGMPGMIRTRDIVGLPSVAACFLSNVSHKTLRGPCAGLIFFLRDYASSKQASFQKESFTVLKRIKQLGMLKRIRRKSISTTAPSQQPPSCSHSHSRSKSALVSICSKKSAAPPPLPPTLTSELLLSQFTDGGSLETHTKCIMEEQAPEATRTGSHSSTSLPGGPVFLR</sequence>
<evidence type="ECO:0000256" key="1">
    <source>
        <dbReference type="SAM" id="MobiDB-lite"/>
    </source>
</evidence>
<feature type="region of interest" description="Disordered" evidence="1">
    <location>
        <begin position="383"/>
        <end position="405"/>
    </location>
</feature>
<accession>A0A0D0BSL1</accession>
<evidence type="ECO:0000313" key="3">
    <source>
        <dbReference type="Proteomes" id="UP000053593"/>
    </source>
</evidence>
<feature type="compositionally biased region" description="Polar residues" evidence="1">
    <location>
        <begin position="124"/>
        <end position="133"/>
    </location>
</feature>
<organism evidence="2 3">
    <name type="scientific">Collybiopsis luxurians FD-317 M1</name>
    <dbReference type="NCBI Taxonomy" id="944289"/>
    <lineage>
        <taxon>Eukaryota</taxon>
        <taxon>Fungi</taxon>
        <taxon>Dikarya</taxon>
        <taxon>Basidiomycota</taxon>
        <taxon>Agaricomycotina</taxon>
        <taxon>Agaricomycetes</taxon>
        <taxon>Agaricomycetidae</taxon>
        <taxon>Agaricales</taxon>
        <taxon>Marasmiineae</taxon>
        <taxon>Omphalotaceae</taxon>
        <taxon>Collybiopsis</taxon>
        <taxon>Collybiopsis luxurians</taxon>
    </lineage>
</organism>
<proteinExistence type="predicted"/>
<dbReference type="Proteomes" id="UP000053593">
    <property type="component" value="Unassembled WGS sequence"/>
</dbReference>
<protein>
    <submittedName>
        <fullName evidence="2">Uncharacterized protein</fullName>
    </submittedName>
</protein>
<dbReference type="OrthoDB" id="3233731at2759"/>
<reference evidence="2 3" key="1">
    <citation type="submission" date="2014-04" db="EMBL/GenBank/DDBJ databases">
        <title>Evolutionary Origins and Diversification of the Mycorrhizal Mutualists.</title>
        <authorList>
            <consortium name="DOE Joint Genome Institute"/>
            <consortium name="Mycorrhizal Genomics Consortium"/>
            <person name="Kohler A."/>
            <person name="Kuo A."/>
            <person name="Nagy L.G."/>
            <person name="Floudas D."/>
            <person name="Copeland A."/>
            <person name="Barry K.W."/>
            <person name="Cichocki N."/>
            <person name="Veneault-Fourrey C."/>
            <person name="LaButti K."/>
            <person name="Lindquist E.A."/>
            <person name="Lipzen A."/>
            <person name="Lundell T."/>
            <person name="Morin E."/>
            <person name="Murat C."/>
            <person name="Riley R."/>
            <person name="Ohm R."/>
            <person name="Sun H."/>
            <person name="Tunlid A."/>
            <person name="Henrissat B."/>
            <person name="Grigoriev I.V."/>
            <person name="Hibbett D.S."/>
            <person name="Martin F."/>
        </authorList>
    </citation>
    <scope>NUCLEOTIDE SEQUENCE [LARGE SCALE GENOMIC DNA]</scope>
    <source>
        <strain evidence="2 3">FD-317 M1</strain>
    </source>
</reference>
<name>A0A0D0BSL1_9AGAR</name>
<feature type="region of interest" description="Disordered" evidence="1">
    <location>
        <begin position="111"/>
        <end position="146"/>
    </location>
</feature>
<dbReference type="AlphaFoldDB" id="A0A0D0BSL1"/>
<keyword evidence="3" id="KW-1185">Reference proteome</keyword>
<feature type="compositionally biased region" description="Basic and acidic residues" evidence="1">
    <location>
        <begin position="111"/>
        <end position="123"/>
    </location>
</feature>
<dbReference type="HOGENOM" id="CLU_679814_0_0_1"/>
<dbReference type="EMBL" id="KN834840">
    <property type="protein sequence ID" value="KIK52599.1"/>
    <property type="molecule type" value="Genomic_DNA"/>
</dbReference>
<gene>
    <name evidence="2" type="ORF">GYMLUDRAFT_251091</name>
</gene>